<dbReference type="PANTHER" id="PTHR37299:SF1">
    <property type="entry name" value="STAGE 0 SPORULATION PROTEIN A HOMOLOG"/>
    <property type="match status" value="1"/>
</dbReference>
<evidence type="ECO:0000259" key="3">
    <source>
        <dbReference type="PROSITE" id="PS50930"/>
    </source>
</evidence>
<dbReference type="SUPFAM" id="SSF52172">
    <property type="entry name" value="CheY-like"/>
    <property type="match status" value="1"/>
</dbReference>
<dbReference type="GO" id="GO:0000156">
    <property type="term" value="F:phosphorelay response regulator activity"/>
    <property type="evidence" value="ECO:0007669"/>
    <property type="project" value="InterPro"/>
</dbReference>
<organism evidence="4 5">
    <name type="scientific">Chryseosolibacter histidini</name>
    <dbReference type="NCBI Taxonomy" id="2782349"/>
    <lineage>
        <taxon>Bacteria</taxon>
        <taxon>Pseudomonadati</taxon>
        <taxon>Bacteroidota</taxon>
        <taxon>Cytophagia</taxon>
        <taxon>Cytophagales</taxon>
        <taxon>Chryseotaleaceae</taxon>
        <taxon>Chryseosolibacter</taxon>
    </lineage>
</organism>
<dbReference type="Gene3D" id="2.40.50.1020">
    <property type="entry name" value="LytTr DNA-binding domain"/>
    <property type="match status" value="1"/>
</dbReference>
<dbReference type="InterPro" id="IPR007492">
    <property type="entry name" value="LytTR_DNA-bd_dom"/>
</dbReference>
<dbReference type="InterPro" id="IPR046947">
    <property type="entry name" value="LytR-like"/>
</dbReference>
<dbReference type="AlphaFoldDB" id="A0AAP2DJ08"/>
<dbReference type="GO" id="GO:0003677">
    <property type="term" value="F:DNA binding"/>
    <property type="evidence" value="ECO:0007669"/>
    <property type="project" value="UniProtKB-KW"/>
</dbReference>
<dbReference type="EMBL" id="JAHESF010000008">
    <property type="protein sequence ID" value="MBT1697263.1"/>
    <property type="molecule type" value="Genomic_DNA"/>
</dbReference>
<dbReference type="Proteomes" id="UP001319200">
    <property type="component" value="Unassembled WGS sequence"/>
</dbReference>
<dbReference type="Pfam" id="PF04397">
    <property type="entry name" value="LytTR"/>
    <property type="match status" value="1"/>
</dbReference>
<comment type="caution">
    <text evidence="4">The sequence shown here is derived from an EMBL/GenBank/DDBJ whole genome shotgun (WGS) entry which is preliminary data.</text>
</comment>
<feature type="modified residue" description="4-aspartylphosphate" evidence="1">
    <location>
        <position position="54"/>
    </location>
</feature>
<name>A0AAP2DJ08_9BACT</name>
<keyword evidence="4" id="KW-0238">DNA-binding</keyword>
<protein>
    <submittedName>
        <fullName evidence="4">LytTR family DNA-binding domain-containing protein</fullName>
    </submittedName>
</protein>
<dbReference type="Gene3D" id="3.40.50.2300">
    <property type="match status" value="1"/>
</dbReference>
<dbReference type="InterPro" id="IPR011006">
    <property type="entry name" value="CheY-like_superfamily"/>
</dbReference>
<evidence type="ECO:0000256" key="1">
    <source>
        <dbReference type="PROSITE-ProRule" id="PRU00169"/>
    </source>
</evidence>
<dbReference type="PROSITE" id="PS50930">
    <property type="entry name" value="HTH_LYTTR"/>
    <property type="match status" value="1"/>
</dbReference>
<sequence>MIRCLVIDDEPYARELLSEFIAKLPNLKLEGAYSSALGALPSLSKKTVDVIFLDIQMPDISGIDFLKTLDKRPCVIFTTAFSEYALEGFELDVVDYLLKPFDFNRFLKAVNKLTLRLEKSGPVYPAEKTQGRPDFIFVKDGSKLVKVELKNILFIKGTREYVTIYTRDKKIMSLQTLKNLETELPPEFIRVHNSYIVFIPSVGTISKNELEIEGEIIPIGITYKKNFLDRIRTYFPGKDFGE</sequence>
<feature type="domain" description="Response regulatory" evidence="2">
    <location>
        <begin position="3"/>
        <end position="114"/>
    </location>
</feature>
<dbReference type="RefSeq" id="WP_254163130.1">
    <property type="nucleotide sequence ID" value="NZ_JAHESF010000008.1"/>
</dbReference>
<evidence type="ECO:0000259" key="2">
    <source>
        <dbReference type="PROSITE" id="PS50110"/>
    </source>
</evidence>
<dbReference type="FunFam" id="3.40.50.2300:FF:000051">
    <property type="entry name" value="Two-component response regulator yehT"/>
    <property type="match status" value="1"/>
</dbReference>
<keyword evidence="1" id="KW-0597">Phosphoprotein</keyword>
<proteinExistence type="predicted"/>
<evidence type="ECO:0000313" key="4">
    <source>
        <dbReference type="EMBL" id="MBT1697263.1"/>
    </source>
</evidence>
<accession>A0AAP2DJ08</accession>
<dbReference type="Pfam" id="PF00072">
    <property type="entry name" value="Response_reg"/>
    <property type="match status" value="1"/>
</dbReference>
<dbReference type="SMART" id="SM00448">
    <property type="entry name" value="REC"/>
    <property type="match status" value="1"/>
</dbReference>
<feature type="domain" description="HTH LytTR-type" evidence="3">
    <location>
        <begin position="136"/>
        <end position="197"/>
    </location>
</feature>
<dbReference type="PANTHER" id="PTHR37299">
    <property type="entry name" value="TRANSCRIPTIONAL REGULATOR-RELATED"/>
    <property type="match status" value="1"/>
</dbReference>
<gene>
    <name evidence="4" type="ORF">KK083_10275</name>
</gene>
<keyword evidence="5" id="KW-1185">Reference proteome</keyword>
<dbReference type="SMART" id="SM00850">
    <property type="entry name" value="LytTR"/>
    <property type="match status" value="1"/>
</dbReference>
<dbReference type="PROSITE" id="PS50110">
    <property type="entry name" value="RESPONSE_REGULATORY"/>
    <property type="match status" value="1"/>
</dbReference>
<dbReference type="InterPro" id="IPR001789">
    <property type="entry name" value="Sig_transdc_resp-reg_receiver"/>
</dbReference>
<reference evidence="4 5" key="1">
    <citation type="submission" date="2021-05" db="EMBL/GenBank/DDBJ databases">
        <title>A Polyphasic approach of four new species of the genus Ohtaekwangia: Ohtaekwangia histidinii sp. nov., Ohtaekwangia cretensis sp. nov., Ohtaekwangia indiensis sp. nov., Ohtaekwangia reichenbachii sp. nov. from diverse environment.</title>
        <authorList>
            <person name="Octaviana S."/>
        </authorList>
    </citation>
    <scope>NUCLEOTIDE SEQUENCE [LARGE SCALE GENOMIC DNA]</scope>
    <source>
        <strain evidence="4 5">PWU4</strain>
    </source>
</reference>
<evidence type="ECO:0000313" key="5">
    <source>
        <dbReference type="Proteomes" id="UP001319200"/>
    </source>
</evidence>